<dbReference type="Gene3D" id="2.60.40.1120">
    <property type="entry name" value="Carboxypeptidase-like, regulatory domain"/>
    <property type="match status" value="1"/>
</dbReference>
<dbReference type="SUPFAM" id="SSF49464">
    <property type="entry name" value="Carboxypeptidase regulatory domain-like"/>
    <property type="match status" value="1"/>
</dbReference>
<accession>A0ABY7S2C0</accession>
<dbReference type="Pfam" id="PF13620">
    <property type="entry name" value="CarboxypepD_reg"/>
    <property type="match status" value="1"/>
</dbReference>
<evidence type="ECO:0000313" key="3">
    <source>
        <dbReference type="Proteomes" id="UP001202717"/>
    </source>
</evidence>
<dbReference type="InterPro" id="IPR008969">
    <property type="entry name" value="CarboxyPept-like_regulatory"/>
</dbReference>
<gene>
    <name evidence="2" type="ORF">MUN68_007225</name>
</gene>
<feature type="chain" id="PRO_5047509609" evidence="1">
    <location>
        <begin position="19"/>
        <end position="376"/>
    </location>
</feature>
<evidence type="ECO:0000256" key="1">
    <source>
        <dbReference type="SAM" id="SignalP"/>
    </source>
</evidence>
<dbReference type="EMBL" id="CP116221">
    <property type="protein sequence ID" value="WCO03283.1"/>
    <property type="molecule type" value="Genomic_DNA"/>
</dbReference>
<proteinExistence type="predicted"/>
<evidence type="ECO:0000313" key="2">
    <source>
        <dbReference type="EMBL" id="WCO03283.1"/>
    </source>
</evidence>
<keyword evidence="3" id="KW-1185">Reference proteome</keyword>
<reference evidence="2 3" key="1">
    <citation type="submission" date="2023-01" db="EMBL/GenBank/DDBJ databases">
        <title>Psychroserpens ponticola sp. nov., isolated from seawater.</title>
        <authorList>
            <person name="Kristyanto S."/>
            <person name="Jung J."/>
            <person name="Kim J.M."/>
            <person name="Jeon C.O."/>
        </authorList>
    </citation>
    <scope>NUCLEOTIDE SEQUENCE [LARGE SCALE GENOMIC DNA]</scope>
    <source>
        <strain evidence="2 3">MSW6</strain>
    </source>
</reference>
<organism evidence="2 3">
    <name type="scientific">Psychroserpens ponticola</name>
    <dbReference type="NCBI Taxonomy" id="2932268"/>
    <lineage>
        <taxon>Bacteria</taxon>
        <taxon>Pseudomonadati</taxon>
        <taxon>Bacteroidota</taxon>
        <taxon>Flavobacteriia</taxon>
        <taxon>Flavobacteriales</taxon>
        <taxon>Flavobacteriaceae</taxon>
        <taxon>Psychroserpens</taxon>
    </lineage>
</organism>
<feature type="signal peptide" evidence="1">
    <location>
        <begin position="1"/>
        <end position="18"/>
    </location>
</feature>
<name>A0ABY7S2C0_9FLAO</name>
<dbReference type="RefSeq" id="WP_249994437.1">
    <property type="nucleotide sequence ID" value="NZ_CP116221.1"/>
</dbReference>
<sequence>MKSLVLSFLIVLTLFSCSKDDTKTNEGKFNITGKFLAPNGFDPISNARVSASQNNEIKSQTRTDAEGNYSLAVAKGDYTLVLNKGKFKTERTVNIENDLNLETLSVETLPSVAVITGLYDNIESVLYNIGLFNPVTGEPLFDIIDGYNGLGRVGINQHSNSHLEHGALERNSTNSLLQPNVNFHFGDLMNDQSLLDAYDIVFLNCGLSEAYIDNSSILESYVANGGLLYTTDWAVGYLDAITNSGADYLSPYTPEKSGSSTTTVATILEADLSEWLLLNYNISIDDTVLIDDFLPSWQVIDTYDSSTTISWLNGPVTYWDGMNTDISENKDLAFTFLHGEGGVFYSSFHTENHDIEEVTNVERIMQFLVFEMSDLQ</sequence>
<dbReference type="Proteomes" id="UP001202717">
    <property type="component" value="Chromosome"/>
</dbReference>
<keyword evidence="1" id="KW-0732">Signal</keyword>
<dbReference type="PROSITE" id="PS51257">
    <property type="entry name" value="PROKAR_LIPOPROTEIN"/>
    <property type="match status" value="1"/>
</dbReference>
<protein>
    <submittedName>
        <fullName evidence="2">Carboxypeptidase-like regulatory domain-containing protein</fullName>
    </submittedName>
</protein>